<name>A0ABY9HAS1_9MOLU</name>
<evidence type="ECO:0000256" key="4">
    <source>
        <dbReference type="ARBA" id="ARBA00023235"/>
    </source>
</evidence>
<evidence type="ECO:0000256" key="1">
    <source>
        <dbReference type="ARBA" id="ARBA00000385"/>
    </source>
</evidence>
<evidence type="ECO:0000313" key="8">
    <source>
        <dbReference type="Proteomes" id="UP001237011"/>
    </source>
</evidence>
<evidence type="ECO:0000256" key="5">
    <source>
        <dbReference type="HAMAP-Rule" id="MF_01080"/>
    </source>
</evidence>
<evidence type="ECO:0000256" key="3">
    <source>
        <dbReference type="ARBA" id="ARBA00022694"/>
    </source>
</evidence>
<dbReference type="HAMAP" id="MF_01080">
    <property type="entry name" value="TruB_bact"/>
    <property type="match status" value="1"/>
</dbReference>
<proteinExistence type="inferred from homology"/>
<accession>A0ABY9HAS1</accession>
<dbReference type="SUPFAM" id="SSF55120">
    <property type="entry name" value="Pseudouridine synthase"/>
    <property type="match status" value="1"/>
</dbReference>
<dbReference type="EC" id="5.4.99.25" evidence="5"/>
<keyword evidence="8" id="KW-1185">Reference proteome</keyword>
<sequence length="283" mass="32469">MFYKFNKPSGVFANKTVRSLQKELNASKIGHTGILDPLAEGLMLVATDFETKMLQYIDDKNKTYIAKALFGKSSDTYDIDGEIITHNEEKITLEELNDAIAYMKTTTSQIPPIFSAKKINGKKAYDYARNNEEVTLREQKIKIFKYDLLEFNYEKQVATLEIMVSEGTYIRSILVDTAAYVNKHCLMSYLKRTQVGNIALDNLPVGKYEAVSIESLINFEIVNLDEFSYKYLKNGNEFKLHKPDGYYLINNPKINLICAIGEVKNNVFHPKKVALERIEKWNN</sequence>
<keyword evidence="3 5" id="KW-0819">tRNA processing</keyword>
<comment type="similarity">
    <text evidence="2 5">Belongs to the pseudouridine synthase TruB family. Type 1 subfamily.</text>
</comment>
<dbReference type="InterPro" id="IPR002501">
    <property type="entry name" value="PsdUridine_synth_N"/>
</dbReference>
<evidence type="ECO:0000259" key="6">
    <source>
        <dbReference type="Pfam" id="PF01509"/>
    </source>
</evidence>
<dbReference type="RefSeq" id="WP_305937859.1">
    <property type="nucleotide sequence ID" value="NZ_CP132191.1"/>
</dbReference>
<feature type="active site" description="Nucleophile" evidence="5">
    <location>
        <position position="36"/>
    </location>
</feature>
<dbReference type="PANTHER" id="PTHR13767">
    <property type="entry name" value="TRNA-PSEUDOURIDINE SYNTHASE"/>
    <property type="match status" value="1"/>
</dbReference>
<dbReference type="EMBL" id="CP132191">
    <property type="protein sequence ID" value="WLP85423.1"/>
    <property type="molecule type" value="Genomic_DNA"/>
</dbReference>
<feature type="domain" description="Pseudouridine synthase II N-terminal" evidence="6">
    <location>
        <begin position="22"/>
        <end position="170"/>
    </location>
</feature>
<evidence type="ECO:0000313" key="7">
    <source>
        <dbReference type="EMBL" id="WLP85423.1"/>
    </source>
</evidence>
<comment type="catalytic activity">
    <reaction evidence="1 5">
        <text>uridine(55) in tRNA = pseudouridine(55) in tRNA</text>
        <dbReference type="Rhea" id="RHEA:42532"/>
        <dbReference type="Rhea" id="RHEA-COMP:10101"/>
        <dbReference type="Rhea" id="RHEA-COMP:10102"/>
        <dbReference type="ChEBI" id="CHEBI:65314"/>
        <dbReference type="ChEBI" id="CHEBI:65315"/>
        <dbReference type="EC" id="5.4.99.25"/>
    </reaction>
</comment>
<dbReference type="GO" id="GO:0160148">
    <property type="term" value="F:tRNA pseudouridine(55) synthase activity"/>
    <property type="evidence" value="ECO:0007669"/>
    <property type="project" value="UniProtKB-EC"/>
</dbReference>
<dbReference type="InterPro" id="IPR014780">
    <property type="entry name" value="tRNA_psdUridine_synth_TruB"/>
</dbReference>
<protein>
    <recommendedName>
        <fullName evidence="5">tRNA pseudouridine synthase B</fullName>
        <ecNumber evidence="5">5.4.99.25</ecNumber>
    </recommendedName>
    <alternativeName>
        <fullName evidence="5">tRNA pseudouridine(55) synthase</fullName>
        <shortName evidence="5">Psi55 synthase</shortName>
    </alternativeName>
    <alternativeName>
        <fullName evidence="5">tRNA pseudouridylate synthase</fullName>
    </alternativeName>
    <alternativeName>
        <fullName evidence="5">tRNA-uridine isomerase</fullName>
    </alternativeName>
</protein>
<dbReference type="Pfam" id="PF01509">
    <property type="entry name" value="TruB_N"/>
    <property type="match status" value="1"/>
</dbReference>
<reference evidence="7" key="1">
    <citation type="submission" date="2023-08" db="EMBL/GenBank/DDBJ databases">
        <title>Complete genome sequence of Mycoplasma seminis 2200.</title>
        <authorList>
            <person name="Spergser J."/>
        </authorList>
    </citation>
    <scope>NUCLEOTIDE SEQUENCE [LARGE SCALE GENOMIC DNA]</scope>
    <source>
        <strain evidence="7">2200</strain>
    </source>
</reference>
<dbReference type="PANTHER" id="PTHR13767:SF2">
    <property type="entry name" value="PSEUDOURIDYLATE SYNTHASE TRUB1"/>
    <property type="match status" value="1"/>
</dbReference>
<keyword evidence="4 5" id="KW-0413">Isomerase</keyword>
<dbReference type="InterPro" id="IPR020103">
    <property type="entry name" value="PsdUridine_synth_cat_dom_sf"/>
</dbReference>
<dbReference type="NCBIfam" id="TIGR00431">
    <property type="entry name" value="TruB"/>
    <property type="match status" value="1"/>
</dbReference>
<organism evidence="7 8">
    <name type="scientific">Mycoplasma seminis</name>
    <dbReference type="NCBI Taxonomy" id="512749"/>
    <lineage>
        <taxon>Bacteria</taxon>
        <taxon>Bacillati</taxon>
        <taxon>Mycoplasmatota</taxon>
        <taxon>Mollicutes</taxon>
        <taxon>Mycoplasmataceae</taxon>
        <taxon>Mycoplasma</taxon>
    </lineage>
</organism>
<gene>
    <name evidence="5 7" type="primary">truB</name>
    <name evidence="7" type="ORF">Q8852_03820</name>
</gene>
<dbReference type="Gene3D" id="3.30.2350.10">
    <property type="entry name" value="Pseudouridine synthase"/>
    <property type="match status" value="1"/>
</dbReference>
<evidence type="ECO:0000256" key="2">
    <source>
        <dbReference type="ARBA" id="ARBA00005642"/>
    </source>
</evidence>
<comment type="function">
    <text evidence="5">Responsible for synthesis of pseudouridine from uracil-55 in the psi GC loop of transfer RNAs.</text>
</comment>
<dbReference type="Proteomes" id="UP001237011">
    <property type="component" value="Chromosome"/>
</dbReference>